<evidence type="ECO:0000259" key="1">
    <source>
        <dbReference type="Pfam" id="PF18171"/>
    </source>
</evidence>
<reference evidence="3" key="1">
    <citation type="submission" date="2016-10" db="EMBL/GenBank/DDBJ databases">
        <authorList>
            <person name="Varghese N."/>
            <person name="Submissions S."/>
        </authorList>
    </citation>
    <scope>NUCLEOTIDE SEQUENCE [LARGE SCALE GENOMIC DNA]</scope>
    <source>
        <strain evidence="3">DSM 217</strain>
    </source>
</reference>
<dbReference type="Pfam" id="PF18171">
    <property type="entry name" value="LSDAT_prok"/>
    <property type="match status" value="1"/>
</dbReference>
<dbReference type="Proteomes" id="UP000198816">
    <property type="component" value="Unassembled WGS sequence"/>
</dbReference>
<dbReference type="AlphaFoldDB" id="A0A1H2PZI2"/>
<proteinExistence type="predicted"/>
<evidence type="ECO:0000313" key="3">
    <source>
        <dbReference type="Proteomes" id="UP000198816"/>
    </source>
</evidence>
<name>A0A1H2PZI2_THIRO</name>
<feature type="domain" description="LSDAT prokaryote" evidence="1">
    <location>
        <begin position="41"/>
        <end position="212"/>
    </location>
</feature>
<dbReference type="InterPro" id="IPR041482">
    <property type="entry name" value="LSDAT_prok"/>
</dbReference>
<dbReference type="STRING" id="1058.SAMN05421783_10119"/>
<organism evidence="2 3">
    <name type="scientific">Thiocapsa roseopersicina</name>
    <dbReference type="NCBI Taxonomy" id="1058"/>
    <lineage>
        <taxon>Bacteria</taxon>
        <taxon>Pseudomonadati</taxon>
        <taxon>Pseudomonadota</taxon>
        <taxon>Gammaproteobacteria</taxon>
        <taxon>Chromatiales</taxon>
        <taxon>Chromatiaceae</taxon>
        <taxon>Thiocapsa</taxon>
    </lineage>
</organism>
<accession>A0A1H2PZI2</accession>
<protein>
    <recommendedName>
        <fullName evidence="1">LSDAT prokaryote domain-containing protein</fullName>
    </recommendedName>
</protein>
<gene>
    <name evidence="2" type="ORF">SAMN05421783_10119</name>
</gene>
<sequence>MDATISPAGIAPSVWIARPHARPEPVELDAALAAVGLTDPRPVLVLVGGAANLSEAVAPALLTLFERIAPELDALGAAVIDGGTAFGVMALMGRARLSTGARFPLIGIAPQGAVAIDTGKPDQPAGKDGKARLDPNHTHFLLVPGDGWGEESPWISAVADRLARGRGTLMLVVAGGEITRCDVMHRLRTGGRVLVLAGSGGTADQLVDWRRHGAAGLDGPAVFDAEAPERALIDVLDLADAGEHLPGVLARAFAP</sequence>
<evidence type="ECO:0000313" key="2">
    <source>
        <dbReference type="EMBL" id="SDW00296.1"/>
    </source>
</evidence>
<dbReference type="EMBL" id="FNNZ01000001">
    <property type="protein sequence ID" value="SDW00296.1"/>
    <property type="molecule type" value="Genomic_DNA"/>
</dbReference>
<keyword evidence="3" id="KW-1185">Reference proteome</keyword>